<dbReference type="EC" id="4.1.1.20" evidence="10 12"/>
<dbReference type="Pfam" id="PF02784">
    <property type="entry name" value="Orn_Arg_deC_N"/>
    <property type="match status" value="1"/>
</dbReference>
<dbReference type="RefSeq" id="WP_282201169.1">
    <property type="nucleotide sequence ID" value="NZ_BOQE01000001.1"/>
</dbReference>
<evidence type="ECO:0000256" key="13">
    <source>
        <dbReference type="PIRSR" id="PIRSR600183-50"/>
    </source>
</evidence>
<protein>
    <recommendedName>
        <fullName evidence="11 12">Diaminopimelate decarboxylase</fullName>
        <shortName evidence="12">DAP decarboxylase</shortName>
        <shortName evidence="12">DAPDC</shortName>
        <ecNumber evidence="10 12">4.1.1.20</ecNumber>
    </recommendedName>
</protein>
<dbReference type="FunFam" id="3.20.20.10:FF:000003">
    <property type="entry name" value="Diaminopimelate decarboxylase"/>
    <property type="match status" value="1"/>
</dbReference>
<keyword evidence="3 12" id="KW-0210">Decarboxylase</keyword>
<keyword evidence="2 12" id="KW-0028">Amino-acid biosynthesis</keyword>
<dbReference type="Proteomes" id="UP001057291">
    <property type="component" value="Unassembled WGS sequence"/>
</dbReference>
<keyword evidence="18" id="KW-1185">Reference proteome</keyword>
<comment type="function">
    <text evidence="12">Specifically catalyzes the decarboxylation of meso-diaminopimelate (meso-DAP) to L-lysine.</text>
</comment>
<dbReference type="InterPro" id="IPR000183">
    <property type="entry name" value="Orn/DAP/Arg_de-COase"/>
</dbReference>
<reference evidence="17" key="1">
    <citation type="journal article" date="2023" name="Int. J. Syst. Evol. Microbiol.">
        <title>Collibacillus ludicampi gen. nov., sp. nov., a new soil bacterium of the family Alicyclobacillaceae.</title>
        <authorList>
            <person name="Jojima T."/>
            <person name="Ioku Y."/>
            <person name="Fukuta Y."/>
            <person name="Shirasaka N."/>
            <person name="Matsumura Y."/>
            <person name="Mori M."/>
        </authorList>
    </citation>
    <scope>NUCLEOTIDE SEQUENCE</scope>
    <source>
        <strain evidence="17">TP075</strain>
    </source>
</reference>
<proteinExistence type="inferred from homology"/>
<dbReference type="PANTHER" id="PTHR43727:SF2">
    <property type="entry name" value="GROUP IV DECARBOXYLASE"/>
    <property type="match status" value="1"/>
</dbReference>
<feature type="binding site" evidence="12">
    <location>
        <position position="293"/>
    </location>
    <ligand>
        <name>substrate</name>
    </ligand>
</feature>
<evidence type="ECO:0000256" key="5">
    <source>
        <dbReference type="ARBA" id="ARBA00023154"/>
    </source>
</evidence>
<evidence type="ECO:0000313" key="18">
    <source>
        <dbReference type="Proteomes" id="UP001057291"/>
    </source>
</evidence>
<feature type="binding site" evidence="12">
    <location>
        <position position="248"/>
    </location>
    <ligand>
        <name>pyridoxal 5'-phosphate</name>
        <dbReference type="ChEBI" id="CHEBI:597326"/>
    </ligand>
</feature>
<comment type="pathway">
    <text evidence="8 12 14">Amino-acid biosynthesis; L-lysine biosynthesis via DAP pathway; L-lysine from DL-2,6-diaminopimelate: step 1/1.</text>
</comment>
<keyword evidence="5 12" id="KW-0457">Lysine biosynthesis</keyword>
<evidence type="ECO:0000256" key="8">
    <source>
        <dbReference type="ARBA" id="ARBA00060643"/>
    </source>
</evidence>
<evidence type="ECO:0000256" key="12">
    <source>
        <dbReference type="HAMAP-Rule" id="MF_02120"/>
    </source>
</evidence>
<evidence type="ECO:0000256" key="11">
    <source>
        <dbReference type="ARBA" id="ARBA00074972"/>
    </source>
</evidence>
<evidence type="ECO:0000256" key="3">
    <source>
        <dbReference type="ARBA" id="ARBA00022793"/>
    </source>
</evidence>
<dbReference type="PROSITE" id="PS00879">
    <property type="entry name" value="ODR_DC_2_2"/>
    <property type="match status" value="1"/>
</dbReference>
<dbReference type="SUPFAM" id="SSF51419">
    <property type="entry name" value="PLP-binding barrel"/>
    <property type="match status" value="1"/>
</dbReference>
<feature type="binding site" evidence="12">
    <location>
        <position position="362"/>
    </location>
    <ligand>
        <name>substrate</name>
    </ligand>
</feature>
<dbReference type="FunFam" id="2.40.37.10:FF:000003">
    <property type="entry name" value="Diaminopimelate decarboxylase"/>
    <property type="match status" value="1"/>
</dbReference>
<keyword evidence="4 12" id="KW-0663">Pyridoxal phosphate</keyword>
<dbReference type="Gene3D" id="3.20.20.10">
    <property type="entry name" value="Alanine racemase"/>
    <property type="match status" value="1"/>
</dbReference>
<feature type="binding site" evidence="12">
    <location>
        <position position="390"/>
    </location>
    <ligand>
        <name>pyridoxal 5'-phosphate</name>
        <dbReference type="ChEBI" id="CHEBI:597326"/>
    </ligand>
</feature>
<evidence type="ECO:0000256" key="1">
    <source>
        <dbReference type="ARBA" id="ARBA00001933"/>
    </source>
</evidence>
<dbReference type="GO" id="GO:0009089">
    <property type="term" value="P:lysine biosynthetic process via diaminopimelate"/>
    <property type="evidence" value="ECO:0007669"/>
    <property type="project" value="UniProtKB-UniRule"/>
</dbReference>
<dbReference type="InterPro" id="IPR029066">
    <property type="entry name" value="PLP-binding_barrel"/>
</dbReference>
<dbReference type="InterPro" id="IPR022657">
    <property type="entry name" value="De-COase2_CS"/>
</dbReference>
<dbReference type="GO" id="GO:0008836">
    <property type="term" value="F:diaminopimelate decarboxylase activity"/>
    <property type="evidence" value="ECO:0007669"/>
    <property type="project" value="UniProtKB-UniRule"/>
</dbReference>
<comment type="similarity">
    <text evidence="9 12">Belongs to the Orn/Lys/Arg decarboxylase class-II family. LysA subfamily.</text>
</comment>
<feature type="domain" description="Orn/DAP/Arg decarboxylase 2 C-terminal" evidence="15">
    <location>
        <begin position="34"/>
        <end position="388"/>
    </location>
</feature>
<evidence type="ECO:0000256" key="7">
    <source>
        <dbReference type="ARBA" id="ARBA00050464"/>
    </source>
</evidence>
<evidence type="ECO:0000259" key="15">
    <source>
        <dbReference type="Pfam" id="PF00278"/>
    </source>
</evidence>
<dbReference type="AlphaFoldDB" id="A0AAV4LLW8"/>
<evidence type="ECO:0000256" key="10">
    <source>
        <dbReference type="ARBA" id="ARBA00066427"/>
    </source>
</evidence>
<dbReference type="InterPro" id="IPR022644">
    <property type="entry name" value="De-COase2_N"/>
</dbReference>
<sequence>MHLHGTSRINQKGHLEIGGCDTVDLARQFGTPLYIYDEALIRHTIREFRDAFEKCGLPYQIAYASKAFCTMAMCQLAAEEGCSLDVVSSGELYTALKADFPAERIHFHGNNKTPDEIGFALEAGIGAFVVDNFHELSLLSALAKEKGERANVLLRITPGVEAHTHEYISTGQQDSKFGFDIDSGMAKEAIRQALSLEGIHLEGLHSHIGSQIFETEGFVIAIQRVADLYEWAVRESGAKLRVLNVGGGFGIRYTEADTPLRPAAYVEAICDAVKSEFTLRSLPFPEIVIEPGRSIVGAAGTTLYTIGSIKEIPGIRKYVSVDGGMTDNPRPALYQAVHEACIANRAQEDPTEVVSIAGKCCESGDMLIWDLPLPSVRPNDLLAVSCTGAYNYSMANNYNRIPRPAVVFVCDGEADLVVERETFEDLVKNDRIPERLQASVKVLKGRV</sequence>
<feature type="binding site" evidence="12">
    <location>
        <position position="390"/>
    </location>
    <ligand>
        <name>substrate</name>
    </ligand>
</feature>
<dbReference type="GO" id="GO:0030170">
    <property type="term" value="F:pyridoxal phosphate binding"/>
    <property type="evidence" value="ECO:0007669"/>
    <property type="project" value="UniProtKB-UniRule"/>
</dbReference>
<evidence type="ECO:0000313" key="17">
    <source>
        <dbReference type="EMBL" id="GIM48279.1"/>
    </source>
</evidence>
<dbReference type="EMBL" id="BOQE01000001">
    <property type="protein sequence ID" value="GIM48279.1"/>
    <property type="molecule type" value="Genomic_DNA"/>
</dbReference>
<dbReference type="SUPFAM" id="SSF50621">
    <property type="entry name" value="Alanine racemase C-terminal domain-like"/>
    <property type="match status" value="1"/>
</dbReference>
<comment type="cofactor">
    <cofactor evidence="1 12 13 14">
        <name>pyridoxal 5'-phosphate</name>
        <dbReference type="ChEBI" id="CHEBI:597326"/>
    </cofactor>
</comment>
<comment type="catalytic activity">
    <reaction evidence="7 12 14">
        <text>meso-2,6-diaminopimelate + H(+) = L-lysine + CO2</text>
        <dbReference type="Rhea" id="RHEA:15101"/>
        <dbReference type="ChEBI" id="CHEBI:15378"/>
        <dbReference type="ChEBI" id="CHEBI:16526"/>
        <dbReference type="ChEBI" id="CHEBI:32551"/>
        <dbReference type="ChEBI" id="CHEBI:57791"/>
        <dbReference type="EC" id="4.1.1.20"/>
    </reaction>
</comment>
<feature type="domain" description="Orn/DAP/Arg decarboxylase 2 N-terminal" evidence="16">
    <location>
        <begin position="41"/>
        <end position="296"/>
    </location>
</feature>
<evidence type="ECO:0000256" key="6">
    <source>
        <dbReference type="ARBA" id="ARBA00023239"/>
    </source>
</evidence>
<evidence type="ECO:0000256" key="2">
    <source>
        <dbReference type="ARBA" id="ARBA00022605"/>
    </source>
</evidence>
<dbReference type="CDD" id="cd06828">
    <property type="entry name" value="PLPDE_III_DapDC"/>
    <property type="match status" value="1"/>
</dbReference>
<gene>
    <name evidence="12 17" type="primary">lysA</name>
    <name evidence="17" type="ORF">DNHGIG_38280</name>
</gene>
<comment type="caution">
    <text evidence="17">The sequence shown here is derived from an EMBL/GenBank/DDBJ whole genome shotgun (WGS) entry which is preliminary data.</text>
</comment>
<dbReference type="InterPro" id="IPR009006">
    <property type="entry name" value="Ala_racemase/Decarboxylase_C"/>
</dbReference>
<comment type="subunit">
    <text evidence="12">Homodimer.</text>
</comment>
<dbReference type="InterPro" id="IPR022643">
    <property type="entry name" value="De-COase2_C"/>
</dbReference>
<dbReference type="Gene3D" id="2.40.37.10">
    <property type="entry name" value="Lyase, Ornithine Decarboxylase, Chain A, domain 1"/>
    <property type="match status" value="1"/>
</dbReference>
<dbReference type="PANTHER" id="PTHR43727">
    <property type="entry name" value="DIAMINOPIMELATE DECARBOXYLASE"/>
    <property type="match status" value="1"/>
</dbReference>
<dbReference type="Pfam" id="PF00278">
    <property type="entry name" value="Orn_DAP_Arg_deC"/>
    <property type="match status" value="1"/>
</dbReference>
<feature type="active site" description="Proton donor" evidence="13">
    <location>
        <position position="361"/>
    </location>
</feature>
<dbReference type="HAMAP" id="MF_02120">
    <property type="entry name" value="LysA"/>
    <property type="match status" value="1"/>
</dbReference>
<dbReference type="NCBIfam" id="TIGR01048">
    <property type="entry name" value="lysA"/>
    <property type="match status" value="1"/>
</dbReference>
<accession>A0AAV4LLW8</accession>
<feature type="binding site" evidence="12">
    <location>
        <position position="334"/>
    </location>
    <ligand>
        <name>substrate</name>
    </ligand>
</feature>
<dbReference type="InterPro" id="IPR002986">
    <property type="entry name" value="DAP_deCOOHase_LysA"/>
</dbReference>
<evidence type="ECO:0000256" key="4">
    <source>
        <dbReference type="ARBA" id="ARBA00022898"/>
    </source>
</evidence>
<keyword evidence="6 12" id="KW-0456">Lyase</keyword>
<evidence type="ECO:0000256" key="9">
    <source>
        <dbReference type="ARBA" id="ARBA00060983"/>
    </source>
</evidence>
<feature type="binding site" evidence="12">
    <location>
        <begin position="290"/>
        <end position="293"/>
    </location>
    <ligand>
        <name>pyridoxal 5'-phosphate</name>
        <dbReference type="ChEBI" id="CHEBI:597326"/>
    </ligand>
</feature>
<feature type="binding site" evidence="12">
    <location>
        <position position="330"/>
    </location>
    <ligand>
        <name>substrate</name>
    </ligand>
</feature>
<dbReference type="PRINTS" id="PR01179">
    <property type="entry name" value="ODADCRBXLASE"/>
</dbReference>
<organism evidence="17 18">
    <name type="scientific">Collibacillus ludicampi</name>
    <dbReference type="NCBI Taxonomy" id="2771369"/>
    <lineage>
        <taxon>Bacteria</taxon>
        <taxon>Bacillati</taxon>
        <taxon>Bacillota</taxon>
        <taxon>Bacilli</taxon>
        <taxon>Bacillales</taxon>
        <taxon>Alicyclobacillaceae</taxon>
        <taxon>Collibacillus</taxon>
    </lineage>
</organism>
<evidence type="ECO:0000256" key="14">
    <source>
        <dbReference type="RuleBase" id="RU003738"/>
    </source>
</evidence>
<evidence type="ECO:0000259" key="16">
    <source>
        <dbReference type="Pfam" id="PF02784"/>
    </source>
</evidence>
<feature type="modified residue" description="N6-(pyridoxal phosphate)lysine" evidence="12 13">
    <location>
        <position position="66"/>
    </location>
</feature>
<name>A0AAV4LLW8_9BACL</name>
<dbReference type="PRINTS" id="PR01181">
    <property type="entry name" value="DAPDCRBXLASE"/>
</dbReference>